<evidence type="ECO:0000256" key="3">
    <source>
        <dbReference type="ARBA" id="ARBA00022603"/>
    </source>
</evidence>
<evidence type="ECO:0000256" key="2">
    <source>
        <dbReference type="ARBA" id="ARBA00012534"/>
    </source>
</evidence>
<comment type="caution">
    <text evidence="7">The sequence shown here is derived from an EMBL/GenBank/DDBJ whole genome shotgun (WGS) entry which is preliminary data.</text>
</comment>
<dbReference type="PANTHER" id="PTHR24422:SF26">
    <property type="entry name" value="CHEMOTAXIS PROTEIN METHYLTRANSFERASE"/>
    <property type="match status" value="1"/>
</dbReference>
<organism evidence="7 8">
    <name type="scientific">Marivirga aurantiaca</name>
    <dbReference type="NCBI Taxonomy" id="2802615"/>
    <lineage>
        <taxon>Bacteria</taxon>
        <taxon>Pseudomonadati</taxon>
        <taxon>Bacteroidota</taxon>
        <taxon>Cytophagia</taxon>
        <taxon>Cytophagales</taxon>
        <taxon>Marivirgaceae</taxon>
        <taxon>Marivirga</taxon>
    </lineage>
</organism>
<evidence type="ECO:0000256" key="1">
    <source>
        <dbReference type="ARBA" id="ARBA00001541"/>
    </source>
</evidence>
<protein>
    <recommendedName>
        <fullName evidence="2">protein-glutamate O-methyltransferase</fullName>
        <ecNumber evidence="2">2.1.1.80</ecNumber>
    </recommendedName>
</protein>
<proteinExistence type="predicted"/>
<keyword evidence="5" id="KW-0949">S-adenosyl-L-methionine</keyword>
<evidence type="ECO:0000256" key="4">
    <source>
        <dbReference type="ARBA" id="ARBA00022679"/>
    </source>
</evidence>
<dbReference type="EC" id="2.1.1.80" evidence="2"/>
<dbReference type="InterPro" id="IPR029063">
    <property type="entry name" value="SAM-dependent_MTases_sf"/>
</dbReference>
<dbReference type="PROSITE" id="PS50123">
    <property type="entry name" value="CHER"/>
    <property type="match status" value="1"/>
</dbReference>
<reference evidence="7" key="1">
    <citation type="submission" date="2021-01" db="EMBL/GenBank/DDBJ databases">
        <title>Marivirga aurantiaca sp. nov., isolated from intertidal surface sediments.</title>
        <authorList>
            <person name="Zhang M."/>
        </authorList>
    </citation>
    <scope>NUCLEOTIDE SEQUENCE</scope>
    <source>
        <strain evidence="7">S37H4</strain>
    </source>
</reference>
<dbReference type="PRINTS" id="PR00996">
    <property type="entry name" value="CHERMTFRASE"/>
</dbReference>
<dbReference type="PANTHER" id="PTHR24422">
    <property type="entry name" value="CHEMOTAXIS PROTEIN METHYLTRANSFERASE"/>
    <property type="match status" value="1"/>
</dbReference>
<comment type="catalytic activity">
    <reaction evidence="1">
        <text>L-glutamyl-[protein] + S-adenosyl-L-methionine = [protein]-L-glutamate 5-O-methyl ester + S-adenosyl-L-homocysteine</text>
        <dbReference type="Rhea" id="RHEA:24452"/>
        <dbReference type="Rhea" id="RHEA-COMP:10208"/>
        <dbReference type="Rhea" id="RHEA-COMP:10311"/>
        <dbReference type="ChEBI" id="CHEBI:29973"/>
        <dbReference type="ChEBI" id="CHEBI:57856"/>
        <dbReference type="ChEBI" id="CHEBI:59789"/>
        <dbReference type="ChEBI" id="CHEBI:82795"/>
        <dbReference type="EC" id="2.1.1.80"/>
    </reaction>
</comment>
<dbReference type="PIRSF" id="PIRSF000410">
    <property type="entry name" value="CheR"/>
    <property type="match status" value="1"/>
</dbReference>
<dbReference type="Gene3D" id="1.10.155.10">
    <property type="entry name" value="Chemotaxis receptor methyltransferase CheR, N-terminal domain"/>
    <property type="match status" value="1"/>
</dbReference>
<keyword evidence="8" id="KW-1185">Reference proteome</keyword>
<feature type="domain" description="CheR-type methyltransferase" evidence="6">
    <location>
        <begin position="1"/>
        <end position="275"/>
    </location>
</feature>
<dbReference type="GO" id="GO:0032259">
    <property type="term" value="P:methylation"/>
    <property type="evidence" value="ECO:0007669"/>
    <property type="project" value="UniProtKB-KW"/>
</dbReference>
<dbReference type="SUPFAM" id="SSF47757">
    <property type="entry name" value="Chemotaxis receptor methyltransferase CheR, N-terminal domain"/>
    <property type="match status" value="1"/>
</dbReference>
<dbReference type="SUPFAM" id="SSF53335">
    <property type="entry name" value="S-adenosyl-L-methionine-dependent methyltransferases"/>
    <property type="match status" value="1"/>
</dbReference>
<dbReference type="Gene3D" id="3.40.50.150">
    <property type="entry name" value="Vaccinia Virus protein VP39"/>
    <property type="match status" value="1"/>
</dbReference>
<accession>A0A934WX97</accession>
<dbReference type="InterPro" id="IPR026024">
    <property type="entry name" value="Chemotaxis_MeTrfase_CheR"/>
</dbReference>
<dbReference type="InterPro" id="IPR000780">
    <property type="entry name" value="CheR_MeTrfase"/>
</dbReference>
<keyword evidence="4" id="KW-0808">Transferase</keyword>
<sequence length="275" mass="32547">MQNLRPVIDDFSFEKISQFITKNYGIKLDQSKRSLVESRLGSRVRSLNFDSYHSYLGYVFQRNNKSELNLLVDLITTNKTDFFREPSHFNFLTEYLLPDFVKHYGQNINIWSSACSSGEEVYTLAMVLDDYSRKYRLTYNISGSDLSYQMLEQAKAGVYHLNRLGPIPEEYKKRYMLKSKNPKQHLARFKPEIRNKVVFYQRNLMEPNYGNQKFHVIFCRNVLIYFDKQKQEEVVNRLARQLHQGGYLFLGHSESVLGMKVDITQIQPTIYRKLL</sequence>
<evidence type="ECO:0000313" key="8">
    <source>
        <dbReference type="Proteomes" id="UP000611723"/>
    </source>
</evidence>
<dbReference type="Pfam" id="PF03705">
    <property type="entry name" value="CheR_N"/>
    <property type="match status" value="1"/>
</dbReference>
<dbReference type="SMART" id="SM00138">
    <property type="entry name" value="MeTrc"/>
    <property type="match status" value="1"/>
</dbReference>
<dbReference type="GO" id="GO:0008983">
    <property type="term" value="F:protein-glutamate O-methyltransferase activity"/>
    <property type="evidence" value="ECO:0007669"/>
    <property type="project" value="UniProtKB-EC"/>
</dbReference>
<dbReference type="Pfam" id="PF01739">
    <property type="entry name" value="CheR"/>
    <property type="match status" value="1"/>
</dbReference>
<name>A0A934WX97_9BACT</name>
<dbReference type="EMBL" id="JAEQBW010000002">
    <property type="protein sequence ID" value="MBK6264555.1"/>
    <property type="molecule type" value="Genomic_DNA"/>
</dbReference>
<evidence type="ECO:0000256" key="5">
    <source>
        <dbReference type="ARBA" id="ARBA00022691"/>
    </source>
</evidence>
<keyword evidence="3 7" id="KW-0489">Methyltransferase</keyword>
<dbReference type="InterPro" id="IPR022642">
    <property type="entry name" value="CheR_C"/>
</dbReference>
<dbReference type="Proteomes" id="UP000611723">
    <property type="component" value="Unassembled WGS sequence"/>
</dbReference>
<dbReference type="InterPro" id="IPR036804">
    <property type="entry name" value="CheR_N_sf"/>
</dbReference>
<evidence type="ECO:0000259" key="6">
    <source>
        <dbReference type="PROSITE" id="PS50123"/>
    </source>
</evidence>
<evidence type="ECO:0000313" key="7">
    <source>
        <dbReference type="EMBL" id="MBK6264555.1"/>
    </source>
</evidence>
<dbReference type="InterPro" id="IPR022641">
    <property type="entry name" value="CheR_N"/>
</dbReference>
<dbReference type="InterPro" id="IPR050903">
    <property type="entry name" value="Bact_Chemotaxis_MeTrfase"/>
</dbReference>
<dbReference type="AlphaFoldDB" id="A0A934WX97"/>
<gene>
    <name evidence="7" type="ORF">JKA74_05850</name>
</gene>